<gene>
    <name evidence="2" type="ORF">DDE83_005746</name>
</gene>
<keyword evidence="1" id="KW-1133">Transmembrane helix</keyword>
<sequence>MGFQLAPSLIIFLVILGAGALVCCGFAVFRFYGGDAQDDMQHCNRSPEQDAYMREVRERSWARLPKLGVKGAYYPNQNAHAPMSPSASNTTYG</sequence>
<dbReference type="OrthoDB" id="3641893at2759"/>
<keyword evidence="3" id="KW-1185">Reference proteome</keyword>
<protein>
    <submittedName>
        <fullName evidence="2">Uncharacterized protein</fullName>
    </submittedName>
</protein>
<reference evidence="3" key="1">
    <citation type="submission" date="2018-05" db="EMBL/GenBank/DDBJ databases">
        <title>Draft genome sequence of Stemphylium lycopersici strain CIDEFI 213.</title>
        <authorList>
            <person name="Medina R."/>
            <person name="Franco M.E.E."/>
            <person name="Lucentini C.G."/>
            <person name="Saparrat M.C.N."/>
            <person name="Balatti P.A."/>
        </authorList>
    </citation>
    <scope>NUCLEOTIDE SEQUENCE [LARGE SCALE GENOMIC DNA]</scope>
    <source>
        <strain evidence="3">CIDEFI 213</strain>
    </source>
</reference>
<keyword evidence="1" id="KW-0472">Membrane</keyword>
<comment type="caution">
    <text evidence="2">The sequence shown here is derived from an EMBL/GenBank/DDBJ whole genome shotgun (WGS) entry which is preliminary data.</text>
</comment>
<accession>A0A364N0M8</accession>
<dbReference type="AlphaFoldDB" id="A0A364N0M8"/>
<name>A0A364N0M8_STELY</name>
<evidence type="ECO:0000313" key="3">
    <source>
        <dbReference type="Proteomes" id="UP000249619"/>
    </source>
</evidence>
<keyword evidence="1" id="KW-0812">Transmembrane</keyword>
<dbReference type="EMBL" id="QGDH01000081">
    <property type="protein sequence ID" value="RAR08909.1"/>
    <property type="molecule type" value="Genomic_DNA"/>
</dbReference>
<feature type="transmembrane region" description="Helical" evidence="1">
    <location>
        <begin position="6"/>
        <end position="32"/>
    </location>
</feature>
<proteinExistence type="predicted"/>
<dbReference type="Proteomes" id="UP000249619">
    <property type="component" value="Unassembled WGS sequence"/>
</dbReference>
<organism evidence="2 3">
    <name type="scientific">Stemphylium lycopersici</name>
    <name type="common">Tomato gray leaf spot disease fungus</name>
    <name type="synonym">Thyrospora lycopersici</name>
    <dbReference type="NCBI Taxonomy" id="183478"/>
    <lineage>
        <taxon>Eukaryota</taxon>
        <taxon>Fungi</taxon>
        <taxon>Dikarya</taxon>
        <taxon>Ascomycota</taxon>
        <taxon>Pezizomycotina</taxon>
        <taxon>Dothideomycetes</taxon>
        <taxon>Pleosporomycetidae</taxon>
        <taxon>Pleosporales</taxon>
        <taxon>Pleosporineae</taxon>
        <taxon>Pleosporaceae</taxon>
        <taxon>Stemphylium</taxon>
    </lineage>
</organism>
<evidence type="ECO:0000313" key="2">
    <source>
        <dbReference type="EMBL" id="RAR08909.1"/>
    </source>
</evidence>
<evidence type="ECO:0000256" key="1">
    <source>
        <dbReference type="SAM" id="Phobius"/>
    </source>
</evidence>